<dbReference type="EMBL" id="JANPWB010000003">
    <property type="protein sequence ID" value="KAJ1199066.1"/>
    <property type="molecule type" value="Genomic_DNA"/>
</dbReference>
<feature type="compositionally biased region" description="Basic and acidic residues" evidence="1">
    <location>
        <begin position="87"/>
        <end position="101"/>
    </location>
</feature>
<comment type="caution">
    <text evidence="2">The sequence shown here is derived from an EMBL/GenBank/DDBJ whole genome shotgun (WGS) entry which is preliminary data.</text>
</comment>
<keyword evidence="3" id="KW-1185">Reference proteome</keyword>
<name>A0AAV7VDY1_PLEWA</name>
<feature type="region of interest" description="Disordered" evidence="1">
    <location>
        <begin position="48"/>
        <end position="106"/>
    </location>
</feature>
<dbReference type="AlphaFoldDB" id="A0AAV7VDY1"/>
<evidence type="ECO:0000313" key="2">
    <source>
        <dbReference type="EMBL" id="KAJ1199066.1"/>
    </source>
</evidence>
<reference evidence="2" key="1">
    <citation type="journal article" date="2022" name="bioRxiv">
        <title>Sequencing and chromosome-scale assembly of the giantPleurodeles waltlgenome.</title>
        <authorList>
            <person name="Brown T."/>
            <person name="Elewa A."/>
            <person name="Iarovenko S."/>
            <person name="Subramanian E."/>
            <person name="Araus A.J."/>
            <person name="Petzold A."/>
            <person name="Susuki M."/>
            <person name="Suzuki K.-i.T."/>
            <person name="Hayashi T."/>
            <person name="Toyoda A."/>
            <person name="Oliveira C."/>
            <person name="Osipova E."/>
            <person name="Leigh N.D."/>
            <person name="Simon A."/>
            <person name="Yun M.H."/>
        </authorList>
    </citation>
    <scope>NUCLEOTIDE SEQUENCE</scope>
    <source>
        <strain evidence="2">20211129_DDA</strain>
        <tissue evidence="2">Liver</tissue>
    </source>
</reference>
<accession>A0AAV7VDY1</accession>
<organism evidence="2 3">
    <name type="scientific">Pleurodeles waltl</name>
    <name type="common">Iberian ribbed newt</name>
    <dbReference type="NCBI Taxonomy" id="8319"/>
    <lineage>
        <taxon>Eukaryota</taxon>
        <taxon>Metazoa</taxon>
        <taxon>Chordata</taxon>
        <taxon>Craniata</taxon>
        <taxon>Vertebrata</taxon>
        <taxon>Euteleostomi</taxon>
        <taxon>Amphibia</taxon>
        <taxon>Batrachia</taxon>
        <taxon>Caudata</taxon>
        <taxon>Salamandroidea</taxon>
        <taxon>Salamandridae</taxon>
        <taxon>Pleurodelinae</taxon>
        <taxon>Pleurodeles</taxon>
    </lineage>
</organism>
<proteinExistence type="predicted"/>
<gene>
    <name evidence="2" type="ORF">NDU88_002904</name>
</gene>
<dbReference type="Proteomes" id="UP001066276">
    <property type="component" value="Chromosome 2_1"/>
</dbReference>
<protein>
    <submittedName>
        <fullName evidence="2">Uncharacterized protein</fullName>
    </submittedName>
</protein>
<sequence>MSGPVPKGSGPRPLYWPREVRNPYLYWDPPGPSASIRPPRHFRMVAASGRYGRRTRVAHPVPSTARGSTRGRGVNREEGPQVSAHARRLDAAESPRRDRGRGSAAPLARLDCRARTPVTDGPGWRSYQAVCCRPLRSRTIKRAPCSEPWPRPVLQVCTLSLEKNS</sequence>
<evidence type="ECO:0000313" key="3">
    <source>
        <dbReference type="Proteomes" id="UP001066276"/>
    </source>
</evidence>
<evidence type="ECO:0000256" key="1">
    <source>
        <dbReference type="SAM" id="MobiDB-lite"/>
    </source>
</evidence>